<feature type="domain" description="Membrane transport protein MMPL" evidence="8">
    <location>
        <begin position="745"/>
        <end position="1039"/>
    </location>
</feature>
<feature type="transmembrane region" description="Helical" evidence="7">
    <location>
        <begin position="898"/>
        <end position="922"/>
    </location>
</feature>
<keyword evidence="3" id="KW-1003">Cell membrane</keyword>
<dbReference type="PANTHER" id="PTHR33406:SF6">
    <property type="entry name" value="MEMBRANE PROTEIN YDGH-RELATED"/>
    <property type="match status" value="1"/>
</dbReference>
<feature type="transmembrane region" description="Helical" evidence="7">
    <location>
        <begin position="872"/>
        <end position="891"/>
    </location>
</feature>
<evidence type="ECO:0000313" key="10">
    <source>
        <dbReference type="Proteomes" id="UP001519273"/>
    </source>
</evidence>
<feature type="domain" description="Membrane transport protein MMPL" evidence="8">
    <location>
        <begin position="43"/>
        <end position="365"/>
    </location>
</feature>
<evidence type="ECO:0000256" key="2">
    <source>
        <dbReference type="ARBA" id="ARBA00010157"/>
    </source>
</evidence>
<evidence type="ECO:0000256" key="6">
    <source>
        <dbReference type="ARBA" id="ARBA00023136"/>
    </source>
</evidence>
<sequence>MKIILKARWWIVSLWLVAAVLLVILAPNLSELVQKNGTITVPDGYSSTEAQAILHKVAEANGTAGETSIVLVFHNAEGLTVDNKQEINQSIQHLNNDKNKLHIDSILEPFSQPALEKELVSKDGKTILTSIKLNVGDSKVTKIQDDLKQELSSVKVEHYITGQDSINQDTISSSQEGLKKSEYITVVFILLILILVFRSIIAPFIPLLAVGISYVISQTIVAFLADSYHFPLSTFTQIFMVAVLFGVGTDYCILLISRFKEQLSQDDDRWEAIMKTYRTAGKTVLFSGLAVLVGFAVIGFSQFILFRSAVAVAIGIAVMLLALFTIVPFFMAVLGDKLFWPSKDWAEHKDSKLWGTVGNFALKRSGAALLIVIAIVAPLLLTYDGDLSYNSLDEISDKYDSVKAFNIISDSFEPGESLPTKIVIQSDQAVDERDSVIVAEKISRELERVDGVSTVRSLSRPTGDEIEHFKIASQVGTVSDGVSRSNDGLYKIKTGLAEASSSLTKNEPQMKEAASSTAQLSKGTESLKQGVNELGKGLSKIEQGMNDGSTGAAQLENALQQVKASAEQISNANKQLLTTYQTIGKGLGGLDQGLGQMKSQLNNVFLALTGLSRNFSNLETKYPELMQDEDYLKIKGVVSQSSSGTDQLAKSLEQINTQLSTAAVGLQQANHGYSQAASGLTALSSGLDKIIQGISSLETGLSQAAAGQSQIVAKVPSIVKGLDQLEGGQKQLQTGFEQLTGQISQLTTGLDQSVDGISQISGGLNSVNDYLTQVRTSSDQQLGGWFVPDEVLKNEDFKAAFDEYMSADRTVMTLNVIFSNNPYGKAAIDEIPTVKEAVHRAVKGTEFGKAKVAVSGITSTFADLKQISNEDYSRTVIFMLAGIFIILIILLRSIVMPIYLVASLILTYYTSLAVTEIVFVNVMGYSGITWTTPFFGFVMLIALGVDYSIFLMDRFNENQHMDVREAILHAMRKMGTVILSAVIILGGTFASFYPSGVLSMLQIATVVLSGLILYALLFLPFFVPVMVKIFGKNNWWPFQTKQSAHIEGTRQVL</sequence>
<reference evidence="9 10" key="1">
    <citation type="submission" date="2021-03" db="EMBL/GenBank/DDBJ databases">
        <title>Genomic Encyclopedia of Type Strains, Phase IV (KMG-IV): sequencing the most valuable type-strain genomes for metagenomic binning, comparative biology and taxonomic classification.</title>
        <authorList>
            <person name="Goeker M."/>
        </authorList>
    </citation>
    <scope>NUCLEOTIDE SEQUENCE [LARGE SCALE GENOMIC DNA]</scope>
    <source>
        <strain evidence="9 10">DSM 23491</strain>
    </source>
</reference>
<name>A0ABS4H1S6_9BACL</name>
<dbReference type="Gene3D" id="1.20.1640.10">
    <property type="entry name" value="Multidrug efflux transporter AcrB transmembrane domain"/>
    <property type="match status" value="2"/>
</dbReference>
<organism evidence="9 10">
    <name type="scientific">Paenibacillus sediminis</name>
    <dbReference type="NCBI Taxonomy" id="664909"/>
    <lineage>
        <taxon>Bacteria</taxon>
        <taxon>Bacillati</taxon>
        <taxon>Bacillota</taxon>
        <taxon>Bacilli</taxon>
        <taxon>Bacillales</taxon>
        <taxon>Paenibacillaceae</taxon>
        <taxon>Paenibacillus</taxon>
    </lineage>
</organism>
<feature type="transmembrane region" description="Helical" evidence="7">
    <location>
        <begin position="366"/>
        <end position="383"/>
    </location>
</feature>
<gene>
    <name evidence="9" type="ORF">J2Z20_001343</name>
</gene>
<dbReference type="RefSeq" id="WP_209846851.1">
    <property type="nucleotide sequence ID" value="NZ_CBCRVE010000002.1"/>
</dbReference>
<evidence type="ECO:0000256" key="7">
    <source>
        <dbReference type="SAM" id="Phobius"/>
    </source>
</evidence>
<feature type="transmembrane region" description="Helical" evidence="7">
    <location>
        <begin position="974"/>
        <end position="993"/>
    </location>
</feature>
<proteinExistence type="inferred from homology"/>
<comment type="subcellular location">
    <subcellularLocation>
        <location evidence="1">Cell membrane</location>
        <topology evidence="1">Multi-pass membrane protein</topology>
    </subcellularLocation>
</comment>
<feature type="transmembrane region" description="Helical" evidence="7">
    <location>
        <begin position="311"/>
        <end position="334"/>
    </location>
</feature>
<feature type="transmembrane region" description="Helical" evidence="7">
    <location>
        <begin position="183"/>
        <end position="200"/>
    </location>
</feature>
<dbReference type="InterPro" id="IPR004869">
    <property type="entry name" value="MMPL_dom"/>
</dbReference>
<keyword evidence="6 7" id="KW-0472">Membrane</keyword>
<dbReference type="InterPro" id="IPR050545">
    <property type="entry name" value="Mycobact_MmpL"/>
</dbReference>
<feature type="transmembrane region" description="Helical" evidence="7">
    <location>
        <begin position="284"/>
        <end position="305"/>
    </location>
</feature>
<feature type="transmembrane region" description="Helical" evidence="7">
    <location>
        <begin position="207"/>
        <end position="225"/>
    </location>
</feature>
<dbReference type="Proteomes" id="UP001519273">
    <property type="component" value="Unassembled WGS sequence"/>
</dbReference>
<dbReference type="Pfam" id="PF03176">
    <property type="entry name" value="MMPL"/>
    <property type="match status" value="2"/>
</dbReference>
<accession>A0ABS4H1S6</accession>
<feature type="transmembrane region" description="Helical" evidence="7">
    <location>
        <begin position="999"/>
        <end position="1023"/>
    </location>
</feature>
<protein>
    <submittedName>
        <fullName evidence="9">RND superfamily putative drug exporter</fullName>
    </submittedName>
</protein>
<keyword evidence="4 7" id="KW-0812">Transmembrane</keyword>
<comment type="similarity">
    <text evidence="2">Belongs to the resistance-nodulation-cell division (RND) (TC 2.A.6) family. MmpL subfamily.</text>
</comment>
<feature type="transmembrane region" description="Helical" evidence="7">
    <location>
        <begin position="237"/>
        <end position="256"/>
    </location>
</feature>
<dbReference type="Gene3D" id="1.10.287.950">
    <property type="entry name" value="Methyl-accepting chemotaxis protein"/>
    <property type="match status" value="1"/>
</dbReference>
<evidence type="ECO:0000256" key="5">
    <source>
        <dbReference type="ARBA" id="ARBA00022989"/>
    </source>
</evidence>
<comment type="caution">
    <text evidence="9">The sequence shown here is derived from an EMBL/GenBank/DDBJ whole genome shotgun (WGS) entry which is preliminary data.</text>
</comment>
<evidence type="ECO:0000256" key="4">
    <source>
        <dbReference type="ARBA" id="ARBA00022692"/>
    </source>
</evidence>
<evidence type="ECO:0000256" key="1">
    <source>
        <dbReference type="ARBA" id="ARBA00004651"/>
    </source>
</evidence>
<evidence type="ECO:0000256" key="3">
    <source>
        <dbReference type="ARBA" id="ARBA00022475"/>
    </source>
</evidence>
<dbReference type="PANTHER" id="PTHR33406">
    <property type="entry name" value="MEMBRANE PROTEIN MJ1562-RELATED"/>
    <property type="match status" value="1"/>
</dbReference>
<keyword evidence="10" id="KW-1185">Reference proteome</keyword>
<evidence type="ECO:0000313" key="9">
    <source>
        <dbReference type="EMBL" id="MBP1936482.1"/>
    </source>
</evidence>
<dbReference type="InterPro" id="IPR011049">
    <property type="entry name" value="Serralysin-like_metalloprot_C"/>
</dbReference>
<dbReference type="EMBL" id="JAGGKP010000001">
    <property type="protein sequence ID" value="MBP1936482.1"/>
    <property type="molecule type" value="Genomic_DNA"/>
</dbReference>
<keyword evidence="5 7" id="KW-1133">Transmembrane helix</keyword>
<dbReference type="SUPFAM" id="SSF82866">
    <property type="entry name" value="Multidrug efflux transporter AcrB transmembrane domain"/>
    <property type="match status" value="2"/>
</dbReference>
<dbReference type="SUPFAM" id="SSF101967">
    <property type="entry name" value="Adhesin YadA, collagen-binding domain"/>
    <property type="match status" value="1"/>
</dbReference>
<feature type="transmembrane region" description="Helical" evidence="7">
    <location>
        <begin position="934"/>
        <end position="953"/>
    </location>
</feature>
<evidence type="ECO:0000259" key="8">
    <source>
        <dbReference type="Pfam" id="PF03176"/>
    </source>
</evidence>